<dbReference type="PANTHER" id="PTHR33112">
    <property type="entry name" value="DOMAIN PROTEIN, PUTATIVE-RELATED"/>
    <property type="match status" value="1"/>
</dbReference>
<evidence type="ECO:0000313" key="2">
    <source>
        <dbReference type="EMBL" id="KAK4233107.1"/>
    </source>
</evidence>
<dbReference type="AlphaFoldDB" id="A0AAN7C1I9"/>
<protein>
    <submittedName>
        <fullName evidence="2">Heterokaryon incompatibility protein-domain-containing protein</fullName>
    </submittedName>
</protein>
<evidence type="ECO:0000313" key="3">
    <source>
        <dbReference type="Proteomes" id="UP001303760"/>
    </source>
</evidence>
<sequence length="688" mass="77920">MIEKYLHKITERREKIVVKPLEPSPLNGRKATPTLLRFSEYPGRTGGGIKSVFSQREIQFDLDKWASLVPEGAHSCHDCRRLLIDGTELEASIEHESCLLALSDIEAASSRCTVFRWLREFVGYSGPPFVVAEERVFVLSLAHLKPPSRDILGIGFASDDGNRFSHEQRGYLGVFVREGDPEAEFISSRPLNCDVASKQNFRASRKWLKKCHRNHAACRGSQRGRMPTRLLKITRGRIKLIETDRGPAEKYAALSYCWGGDQACKLTMANRASRLRDSISAKDLPRTIADAVVVTENLKLRYLWVDSLCIVQDDVEDQKREIPAMSEIFETAYVTISAASARTSCDGFLHQRKPEIAVIPYFLPTAELGALSVYREMDAAEEPIHSRAWTLQEHVHACRILEYGSQQLRRVCRGAPLNADLRGLRELAPPTTLDPTEIGKSDMWAIWQQKDKIRTHRWRPLVKNYTQRHLTKPSDRPLGIYSIALEYSRQLGSRYKAGLWEKFLKQDLLWQRDASDPRQARRLDHRRYPSWSWLSVDSAVIIWQVCPMNREDETLEIRDCYVNERLWYDDELPSPPTTPLPPTLPGNLLAVRGHVRKALWTARGVLVASHGYAVAQVVADVPGEEGDGEVLCLEVVKDVAGLVLTPCQDGAREGFRRIGLWTVGIQDLVSPQGIAWLKSGGREFLSLL</sequence>
<organism evidence="2 3">
    <name type="scientific">Achaetomium macrosporum</name>
    <dbReference type="NCBI Taxonomy" id="79813"/>
    <lineage>
        <taxon>Eukaryota</taxon>
        <taxon>Fungi</taxon>
        <taxon>Dikarya</taxon>
        <taxon>Ascomycota</taxon>
        <taxon>Pezizomycotina</taxon>
        <taxon>Sordariomycetes</taxon>
        <taxon>Sordariomycetidae</taxon>
        <taxon>Sordariales</taxon>
        <taxon>Chaetomiaceae</taxon>
        <taxon>Achaetomium</taxon>
    </lineage>
</organism>
<accession>A0AAN7C1I9</accession>
<dbReference type="PANTHER" id="PTHR33112:SF16">
    <property type="entry name" value="HETEROKARYON INCOMPATIBILITY DOMAIN-CONTAINING PROTEIN"/>
    <property type="match status" value="1"/>
</dbReference>
<dbReference type="EMBL" id="MU860667">
    <property type="protein sequence ID" value="KAK4233107.1"/>
    <property type="molecule type" value="Genomic_DNA"/>
</dbReference>
<feature type="domain" description="Heterokaryon incompatibility" evidence="1">
    <location>
        <begin position="251"/>
        <end position="393"/>
    </location>
</feature>
<reference evidence="2" key="1">
    <citation type="journal article" date="2023" name="Mol. Phylogenet. Evol.">
        <title>Genome-scale phylogeny and comparative genomics of the fungal order Sordariales.</title>
        <authorList>
            <person name="Hensen N."/>
            <person name="Bonometti L."/>
            <person name="Westerberg I."/>
            <person name="Brannstrom I.O."/>
            <person name="Guillou S."/>
            <person name="Cros-Aarteil S."/>
            <person name="Calhoun S."/>
            <person name="Haridas S."/>
            <person name="Kuo A."/>
            <person name="Mondo S."/>
            <person name="Pangilinan J."/>
            <person name="Riley R."/>
            <person name="LaButti K."/>
            <person name="Andreopoulos B."/>
            <person name="Lipzen A."/>
            <person name="Chen C."/>
            <person name="Yan M."/>
            <person name="Daum C."/>
            <person name="Ng V."/>
            <person name="Clum A."/>
            <person name="Steindorff A."/>
            <person name="Ohm R.A."/>
            <person name="Martin F."/>
            <person name="Silar P."/>
            <person name="Natvig D.O."/>
            <person name="Lalanne C."/>
            <person name="Gautier V."/>
            <person name="Ament-Velasquez S.L."/>
            <person name="Kruys A."/>
            <person name="Hutchinson M.I."/>
            <person name="Powell A.J."/>
            <person name="Barry K."/>
            <person name="Miller A.N."/>
            <person name="Grigoriev I.V."/>
            <person name="Debuchy R."/>
            <person name="Gladieux P."/>
            <person name="Hiltunen Thoren M."/>
            <person name="Johannesson H."/>
        </authorList>
    </citation>
    <scope>NUCLEOTIDE SEQUENCE</scope>
    <source>
        <strain evidence="2">CBS 532.94</strain>
    </source>
</reference>
<dbReference type="Pfam" id="PF06985">
    <property type="entry name" value="HET"/>
    <property type="match status" value="1"/>
</dbReference>
<comment type="caution">
    <text evidence="2">The sequence shown here is derived from an EMBL/GenBank/DDBJ whole genome shotgun (WGS) entry which is preliminary data.</text>
</comment>
<dbReference type="Proteomes" id="UP001303760">
    <property type="component" value="Unassembled WGS sequence"/>
</dbReference>
<dbReference type="InterPro" id="IPR010730">
    <property type="entry name" value="HET"/>
</dbReference>
<evidence type="ECO:0000259" key="1">
    <source>
        <dbReference type="Pfam" id="PF06985"/>
    </source>
</evidence>
<keyword evidence="3" id="KW-1185">Reference proteome</keyword>
<proteinExistence type="predicted"/>
<gene>
    <name evidence="2" type="ORF">C8A03DRAFT_19745</name>
</gene>
<reference evidence="2" key="2">
    <citation type="submission" date="2023-05" db="EMBL/GenBank/DDBJ databases">
        <authorList>
            <consortium name="Lawrence Berkeley National Laboratory"/>
            <person name="Steindorff A."/>
            <person name="Hensen N."/>
            <person name="Bonometti L."/>
            <person name="Westerberg I."/>
            <person name="Brannstrom I.O."/>
            <person name="Guillou S."/>
            <person name="Cros-Aarteil S."/>
            <person name="Calhoun S."/>
            <person name="Haridas S."/>
            <person name="Kuo A."/>
            <person name="Mondo S."/>
            <person name="Pangilinan J."/>
            <person name="Riley R."/>
            <person name="Labutti K."/>
            <person name="Andreopoulos B."/>
            <person name="Lipzen A."/>
            <person name="Chen C."/>
            <person name="Yanf M."/>
            <person name="Daum C."/>
            <person name="Ng V."/>
            <person name="Clum A."/>
            <person name="Ohm R."/>
            <person name="Martin F."/>
            <person name="Silar P."/>
            <person name="Natvig D."/>
            <person name="Lalanne C."/>
            <person name="Gautier V."/>
            <person name="Ament-Velasquez S.L."/>
            <person name="Kruys A."/>
            <person name="Hutchinson M.I."/>
            <person name="Powell A.J."/>
            <person name="Barry K."/>
            <person name="Miller A.N."/>
            <person name="Grigoriev I.V."/>
            <person name="Debuchy R."/>
            <person name="Gladieux P."/>
            <person name="Thoren M.H."/>
            <person name="Johannesson H."/>
        </authorList>
    </citation>
    <scope>NUCLEOTIDE SEQUENCE</scope>
    <source>
        <strain evidence="2">CBS 532.94</strain>
    </source>
</reference>
<name>A0AAN7C1I9_9PEZI</name>